<dbReference type="PANTHER" id="PTHR42684:SF3">
    <property type="entry name" value="ADENOSYLMETHIONINE-8-AMINO-7-OXONONANOATE AMINOTRANSFERASE"/>
    <property type="match status" value="1"/>
</dbReference>
<dbReference type="InterPro" id="IPR015421">
    <property type="entry name" value="PyrdxlP-dep_Trfase_major"/>
</dbReference>
<feature type="region of interest" description="Disordered" evidence="4">
    <location>
        <begin position="1"/>
        <end position="22"/>
    </location>
</feature>
<dbReference type="EMBL" id="LOHS01000086">
    <property type="protein sequence ID" value="OAH12754.1"/>
    <property type="molecule type" value="Genomic_DNA"/>
</dbReference>
<reference evidence="5 6" key="1">
    <citation type="submission" date="2015-12" db="EMBL/GenBank/DDBJ databases">
        <title>Genome sequence of Streptomyces sp. G25.</title>
        <authorList>
            <person name="Poehlein A."/>
            <person name="Roettig A."/>
            <person name="Hiessl S."/>
            <person name="Hauschild P."/>
            <person name="Schauer J."/>
            <person name="Madkour M.H."/>
            <person name="Al-Ansari A.M."/>
            <person name="Almakishah N.H."/>
            <person name="Steinbuechel A."/>
            <person name="Daniel R."/>
        </authorList>
    </citation>
    <scope>NUCLEOTIDE SEQUENCE [LARGE SCALE GENOMIC DNA]</scope>
    <source>
        <strain evidence="6">G25(2015)</strain>
    </source>
</reference>
<dbReference type="GO" id="GO:0016223">
    <property type="term" value="F:beta-alanine:pyruvate transaminase activity"/>
    <property type="evidence" value="ECO:0007669"/>
    <property type="project" value="UniProtKB-EC"/>
</dbReference>
<comment type="caution">
    <text evidence="5">The sequence shown here is derived from an EMBL/GenBank/DDBJ whole genome shotgun (WGS) entry which is preliminary data.</text>
</comment>
<dbReference type="InterPro" id="IPR015422">
    <property type="entry name" value="PyrdxlP-dep_Trfase_small"/>
</dbReference>
<evidence type="ECO:0000256" key="3">
    <source>
        <dbReference type="ARBA" id="ARBA00022898"/>
    </source>
</evidence>
<proteinExistence type="predicted"/>
<organism evidence="5 6">
    <name type="scientific">Streptomyces jeddahensis</name>
    <dbReference type="NCBI Taxonomy" id="1716141"/>
    <lineage>
        <taxon>Bacteria</taxon>
        <taxon>Bacillati</taxon>
        <taxon>Actinomycetota</taxon>
        <taxon>Actinomycetes</taxon>
        <taxon>Kitasatosporales</taxon>
        <taxon>Streptomycetaceae</taxon>
        <taxon>Streptomyces</taxon>
    </lineage>
</organism>
<evidence type="ECO:0000256" key="4">
    <source>
        <dbReference type="SAM" id="MobiDB-lite"/>
    </source>
</evidence>
<keyword evidence="3" id="KW-0663">Pyridoxal phosphate</keyword>
<feature type="compositionally biased region" description="Basic and acidic residues" evidence="4">
    <location>
        <begin position="12"/>
        <end position="22"/>
    </location>
</feature>
<evidence type="ECO:0000256" key="1">
    <source>
        <dbReference type="ARBA" id="ARBA00022576"/>
    </source>
</evidence>
<accession>A0A177HRB3</accession>
<evidence type="ECO:0000256" key="2">
    <source>
        <dbReference type="ARBA" id="ARBA00022679"/>
    </source>
</evidence>
<dbReference type="AlphaFoldDB" id="A0A177HRB3"/>
<dbReference type="Pfam" id="PF00202">
    <property type="entry name" value="Aminotran_3"/>
    <property type="match status" value="1"/>
</dbReference>
<dbReference type="GO" id="GO:0009102">
    <property type="term" value="P:biotin biosynthetic process"/>
    <property type="evidence" value="ECO:0007669"/>
    <property type="project" value="TreeGrafter"/>
</dbReference>
<dbReference type="GO" id="GO:0004015">
    <property type="term" value="F:adenosylmethionine-8-amino-7-oxononanoate transaminase activity"/>
    <property type="evidence" value="ECO:0007669"/>
    <property type="project" value="TreeGrafter"/>
</dbReference>
<name>A0A177HRB3_9ACTN</name>
<dbReference type="SUPFAM" id="SSF53383">
    <property type="entry name" value="PLP-dependent transferases"/>
    <property type="match status" value="1"/>
</dbReference>
<keyword evidence="1 5" id="KW-0032">Aminotransferase</keyword>
<dbReference type="PANTHER" id="PTHR42684">
    <property type="entry name" value="ADENOSYLMETHIONINE-8-AMINO-7-OXONONANOATE AMINOTRANSFERASE"/>
    <property type="match status" value="1"/>
</dbReference>
<feature type="compositionally biased region" description="Low complexity" evidence="4">
    <location>
        <begin position="138"/>
        <end position="175"/>
    </location>
</feature>
<protein>
    <submittedName>
        <fullName evidence="5">Beta-alanine--pyruvate aminotransferase</fullName>
        <ecNumber evidence="5">2.6.1.18</ecNumber>
    </submittedName>
</protein>
<dbReference type="InterPro" id="IPR005814">
    <property type="entry name" value="Aminotrans_3"/>
</dbReference>
<dbReference type="RefSeq" id="WP_067279184.1">
    <property type="nucleotide sequence ID" value="NZ_LOHS01000086.1"/>
</dbReference>
<dbReference type="Gene3D" id="3.40.640.10">
    <property type="entry name" value="Type I PLP-dependent aspartate aminotransferase-like (Major domain)"/>
    <property type="match status" value="1"/>
</dbReference>
<keyword evidence="6" id="KW-1185">Reference proteome</keyword>
<sequence length="185" mass="19323">MAGSTPTAATEQKAHEDERYGPDPDLVVFAKGVTSGYAPLGGVLLSPRIRQPFCRDCEQTPVFRHGATYAGHATAGALPLRDIDILEEEKLLPRVAELDVLLTEELTRLRLPEAVTDTRVAGLLGGVALASHLSAETAPTSSSSAGSSPARCAATPSRAARPSSPPTTNSASSSPPSTPRRKARD</sequence>
<dbReference type="EC" id="2.6.1.18" evidence="5"/>
<feature type="region of interest" description="Disordered" evidence="4">
    <location>
        <begin position="138"/>
        <end position="185"/>
    </location>
</feature>
<dbReference type="InterPro" id="IPR015424">
    <property type="entry name" value="PyrdxlP-dep_Trfase"/>
</dbReference>
<keyword evidence="5" id="KW-0670">Pyruvate</keyword>
<evidence type="ECO:0000313" key="5">
    <source>
        <dbReference type="EMBL" id="OAH12754.1"/>
    </source>
</evidence>
<dbReference type="Gene3D" id="3.90.1150.10">
    <property type="entry name" value="Aspartate Aminotransferase, domain 1"/>
    <property type="match status" value="1"/>
</dbReference>
<feature type="compositionally biased region" description="Polar residues" evidence="4">
    <location>
        <begin position="1"/>
        <end position="10"/>
    </location>
</feature>
<dbReference type="STRING" id="1716141.STSP_37910"/>
<dbReference type="GO" id="GO:0030170">
    <property type="term" value="F:pyridoxal phosphate binding"/>
    <property type="evidence" value="ECO:0007669"/>
    <property type="project" value="InterPro"/>
</dbReference>
<keyword evidence="2 5" id="KW-0808">Transferase</keyword>
<evidence type="ECO:0000313" key="6">
    <source>
        <dbReference type="Proteomes" id="UP000077381"/>
    </source>
</evidence>
<dbReference type="Proteomes" id="UP000077381">
    <property type="component" value="Unassembled WGS sequence"/>
</dbReference>
<gene>
    <name evidence="5" type="primary">bauA_1</name>
    <name evidence="5" type="ORF">STSP_37910</name>
</gene>